<reference evidence="3 4" key="1">
    <citation type="submission" date="2020-02" db="EMBL/GenBank/DDBJ databases">
        <authorList>
            <person name="Dziuba M."/>
            <person name="Kuznetsov B."/>
            <person name="Mardanov A."/>
            <person name="Ravin N."/>
            <person name="Grouzdev D."/>
        </authorList>
    </citation>
    <scope>NUCLEOTIDE SEQUENCE [LARGE SCALE GENOMIC DNA]</scope>
    <source>
        <strain evidence="3 4">SpK</strain>
    </source>
</reference>
<dbReference type="InterPro" id="IPR050181">
    <property type="entry name" value="Cold_shock_domain"/>
</dbReference>
<organism evidence="3 4">
    <name type="scientific">Magnetospirillum aberrantis SpK</name>
    <dbReference type="NCBI Taxonomy" id="908842"/>
    <lineage>
        <taxon>Bacteria</taxon>
        <taxon>Pseudomonadati</taxon>
        <taxon>Pseudomonadota</taxon>
        <taxon>Alphaproteobacteria</taxon>
        <taxon>Rhodospirillales</taxon>
        <taxon>Rhodospirillaceae</taxon>
        <taxon>Magnetospirillum</taxon>
    </lineage>
</organism>
<gene>
    <name evidence="3" type="ORF">G4223_05305</name>
</gene>
<protein>
    <submittedName>
        <fullName evidence="3">Cold shock domain-containing protein</fullName>
    </submittedName>
</protein>
<accession>A0A7C9QSP0</accession>
<proteinExistence type="predicted"/>
<comment type="caution">
    <text evidence="3">The sequence shown here is derived from an EMBL/GenBank/DDBJ whole genome shotgun (WGS) entry which is preliminary data.</text>
</comment>
<dbReference type="SUPFAM" id="SSF50249">
    <property type="entry name" value="Nucleic acid-binding proteins"/>
    <property type="match status" value="2"/>
</dbReference>
<evidence type="ECO:0000259" key="2">
    <source>
        <dbReference type="PROSITE" id="PS51857"/>
    </source>
</evidence>
<feature type="compositionally biased region" description="Basic and acidic residues" evidence="1">
    <location>
        <begin position="1"/>
        <end position="21"/>
    </location>
</feature>
<keyword evidence="4" id="KW-1185">Reference proteome</keyword>
<name>A0A7C9QSP0_9PROT</name>
<feature type="region of interest" description="Disordered" evidence="1">
    <location>
        <begin position="117"/>
        <end position="141"/>
    </location>
</feature>
<sequence length="210" mass="22337">MAWNRDNHGSRSRDRGRRDDFGSDFGGGYEQPRTPRMPSSSFDRHQVTQANVTATVKWFNASKGFGFVAPSDGTPDAFLHISALERAGMSQIAEGATIVCDLGQGNRGPQVVTVHEVDSSTATPRAPRPASAAGGGFDRGPSETVEGVVKFFSAEKGFGFVQTDVGGKDVFVHIKALERSGIKALESGQRVRVTTTLGQKGPQADTVAII</sequence>
<dbReference type="Pfam" id="PF00313">
    <property type="entry name" value="CSD"/>
    <property type="match status" value="2"/>
</dbReference>
<dbReference type="Gene3D" id="2.40.50.140">
    <property type="entry name" value="Nucleic acid-binding proteins"/>
    <property type="match status" value="2"/>
</dbReference>
<feature type="compositionally biased region" description="Low complexity" evidence="1">
    <location>
        <begin position="119"/>
        <end position="132"/>
    </location>
</feature>
<feature type="region of interest" description="Disordered" evidence="1">
    <location>
        <begin position="1"/>
        <end position="44"/>
    </location>
</feature>
<dbReference type="GO" id="GO:0005829">
    <property type="term" value="C:cytosol"/>
    <property type="evidence" value="ECO:0007669"/>
    <property type="project" value="UniProtKB-ARBA"/>
</dbReference>
<dbReference type="AlphaFoldDB" id="A0A7C9QSP0"/>
<feature type="domain" description="CSD" evidence="2">
    <location>
        <begin position="144"/>
        <end position="209"/>
    </location>
</feature>
<dbReference type="Proteomes" id="UP000480684">
    <property type="component" value="Unassembled WGS sequence"/>
</dbReference>
<dbReference type="InterPro" id="IPR011129">
    <property type="entry name" value="CSD"/>
</dbReference>
<dbReference type="InterPro" id="IPR012340">
    <property type="entry name" value="NA-bd_OB-fold"/>
</dbReference>
<evidence type="ECO:0000313" key="3">
    <source>
        <dbReference type="EMBL" id="NFV79524.1"/>
    </source>
</evidence>
<dbReference type="SMART" id="SM00357">
    <property type="entry name" value="CSP"/>
    <property type="match status" value="2"/>
</dbReference>
<dbReference type="EMBL" id="JAAIYP010000031">
    <property type="protein sequence ID" value="NFV79524.1"/>
    <property type="molecule type" value="Genomic_DNA"/>
</dbReference>
<dbReference type="CDD" id="cd04458">
    <property type="entry name" value="CSP_CDS"/>
    <property type="match status" value="2"/>
</dbReference>
<dbReference type="GO" id="GO:0003676">
    <property type="term" value="F:nucleic acid binding"/>
    <property type="evidence" value="ECO:0007669"/>
    <property type="project" value="InterPro"/>
</dbReference>
<dbReference type="PANTHER" id="PTHR11544">
    <property type="entry name" value="COLD SHOCK DOMAIN CONTAINING PROTEINS"/>
    <property type="match status" value="1"/>
</dbReference>
<dbReference type="PRINTS" id="PR00050">
    <property type="entry name" value="COLDSHOCK"/>
</dbReference>
<evidence type="ECO:0000256" key="1">
    <source>
        <dbReference type="SAM" id="MobiDB-lite"/>
    </source>
</evidence>
<dbReference type="RefSeq" id="WP_163676062.1">
    <property type="nucleotide sequence ID" value="NZ_JAAIYP010000031.1"/>
</dbReference>
<dbReference type="PROSITE" id="PS51857">
    <property type="entry name" value="CSD_2"/>
    <property type="match status" value="2"/>
</dbReference>
<dbReference type="InterPro" id="IPR002059">
    <property type="entry name" value="CSP_DNA-bd"/>
</dbReference>
<feature type="domain" description="CSD" evidence="2">
    <location>
        <begin position="51"/>
        <end position="116"/>
    </location>
</feature>
<evidence type="ECO:0000313" key="4">
    <source>
        <dbReference type="Proteomes" id="UP000480684"/>
    </source>
</evidence>